<accession>A0A0V1CBI0</accession>
<dbReference type="EMBL" id="JYDI01000309">
    <property type="protein sequence ID" value="KRY46083.1"/>
    <property type="molecule type" value="Genomic_DNA"/>
</dbReference>
<evidence type="ECO:0000313" key="2">
    <source>
        <dbReference type="Proteomes" id="UP000054653"/>
    </source>
</evidence>
<gene>
    <name evidence="1" type="ORF">T03_6965</name>
</gene>
<keyword evidence="2" id="KW-1185">Reference proteome</keyword>
<dbReference type="AlphaFoldDB" id="A0A0V1CBI0"/>
<reference evidence="1 2" key="1">
    <citation type="submission" date="2015-01" db="EMBL/GenBank/DDBJ databases">
        <title>Evolution of Trichinella species and genotypes.</title>
        <authorList>
            <person name="Korhonen P.K."/>
            <person name="Edoardo P."/>
            <person name="Giuseppe L.R."/>
            <person name="Gasser R.B."/>
        </authorList>
    </citation>
    <scope>NUCLEOTIDE SEQUENCE [LARGE SCALE GENOMIC DNA]</scope>
    <source>
        <strain evidence="1">ISS120</strain>
    </source>
</reference>
<dbReference type="Proteomes" id="UP000054653">
    <property type="component" value="Unassembled WGS sequence"/>
</dbReference>
<protein>
    <submittedName>
        <fullName evidence="1">Uncharacterized protein</fullName>
    </submittedName>
</protein>
<sequence>MQSFIKQNASSIRVYNHEITYGITWDLQIILYEPLGFCTLEMLKYNFARRSLVGQNESGLYDVGFLGQPNTGLSRCRARVGGPGGWLVRTANEQPAHSGYYAFGFFDLAVVVWRARPSGGFFICKRSSAAATGVSLTPDGAARRRDSDLADGMQVLSSSYLRHSATSPGPGHTD</sequence>
<name>A0A0V1CBI0_TRIBR</name>
<dbReference type="OrthoDB" id="10377832at2759"/>
<organism evidence="1 2">
    <name type="scientific">Trichinella britovi</name>
    <name type="common">Parasitic roundworm</name>
    <dbReference type="NCBI Taxonomy" id="45882"/>
    <lineage>
        <taxon>Eukaryota</taxon>
        <taxon>Metazoa</taxon>
        <taxon>Ecdysozoa</taxon>
        <taxon>Nematoda</taxon>
        <taxon>Enoplea</taxon>
        <taxon>Dorylaimia</taxon>
        <taxon>Trichinellida</taxon>
        <taxon>Trichinellidae</taxon>
        <taxon>Trichinella</taxon>
    </lineage>
</organism>
<proteinExistence type="predicted"/>
<evidence type="ECO:0000313" key="1">
    <source>
        <dbReference type="EMBL" id="KRY46083.1"/>
    </source>
</evidence>
<comment type="caution">
    <text evidence="1">The sequence shown here is derived from an EMBL/GenBank/DDBJ whole genome shotgun (WGS) entry which is preliminary data.</text>
</comment>